<dbReference type="EMBL" id="LK052941">
    <property type="protein sequence ID" value="CDR42194.1"/>
    <property type="molecule type" value="Genomic_DNA"/>
</dbReference>
<dbReference type="PROSITE" id="PS51682">
    <property type="entry name" value="SAM_OMT_I"/>
    <property type="match status" value="1"/>
</dbReference>
<evidence type="ECO:0000256" key="1">
    <source>
        <dbReference type="ARBA" id="ARBA00022603"/>
    </source>
</evidence>
<dbReference type="InterPro" id="IPR002935">
    <property type="entry name" value="SAM_O-MeTrfase"/>
</dbReference>
<sequence length="301" mass="33024">MPTYITTHTGGTPTTRAASLLSTALSQLDPSSPAYSTLVEAHSLVAGEETYIERNTSELIVPAGHAVLEQEVREVWDELLRGTTETDWKAVKDREETTFELGAGMCSGPYEAVVLQNFALMQGAKTVLEIGVFTGTATLALALLPSVTQVVALDIEPFLESFNTPYWTRAGVSSKIDLRIAPALESLAKLKQEGHEGFDLVFIDADKPSYRTYVEQVLELGLLKENGVILVDNTLYKGYPWVPPASTDQSTYAKSNRTNNKSKSEATKGIDDFNTYVRSHPDLETAVLPIRDGITVIRRRI</sequence>
<dbReference type="PANTHER" id="PTHR10509:SF14">
    <property type="entry name" value="CAFFEOYL-COA O-METHYLTRANSFERASE 3-RELATED"/>
    <property type="match status" value="1"/>
</dbReference>
<accession>A0A061AXB2</accession>
<dbReference type="AlphaFoldDB" id="A0A061AXB2"/>
<dbReference type="Pfam" id="PF01596">
    <property type="entry name" value="Methyltransf_3"/>
    <property type="match status" value="1"/>
</dbReference>
<name>A0A061AXB2_RHOTO</name>
<organism evidence="6">
    <name type="scientific">Rhodotorula toruloides</name>
    <name type="common">Yeast</name>
    <name type="synonym">Rhodosporidium toruloides</name>
    <dbReference type="NCBI Taxonomy" id="5286"/>
    <lineage>
        <taxon>Eukaryota</taxon>
        <taxon>Fungi</taxon>
        <taxon>Dikarya</taxon>
        <taxon>Basidiomycota</taxon>
        <taxon>Pucciniomycotina</taxon>
        <taxon>Microbotryomycetes</taxon>
        <taxon>Sporidiobolales</taxon>
        <taxon>Sporidiobolaceae</taxon>
        <taxon>Rhodotorula</taxon>
    </lineage>
</organism>
<evidence type="ECO:0000313" key="6">
    <source>
        <dbReference type="EMBL" id="CDR42194.1"/>
    </source>
</evidence>
<reference evidence="6" key="1">
    <citation type="journal article" date="2014" name="Genome Announc.">
        <title>Draft genome sequence of Rhodosporidium toruloides CECT1137, an oleaginous yeast of biotechnological interest.</title>
        <authorList>
            <person name="Morin N."/>
            <person name="Calcas X."/>
            <person name="Devillers H."/>
            <person name="Durrens P."/>
            <person name="Sherman D.J."/>
            <person name="Nicaud J.-M."/>
            <person name="Neuveglise C."/>
        </authorList>
    </citation>
    <scope>NUCLEOTIDE SEQUENCE</scope>
    <source>
        <strain evidence="6">CECT1137</strain>
    </source>
</reference>
<evidence type="ECO:0000256" key="4">
    <source>
        <dbReference type="ARBA" id="ARBA00023453"/>
    </source>
</evidence>
<dbReference type="GO" id="GO:0008757">
    <property type="term" value="F:S-adenosylmethionine-dependent methyltransferase activity"/>
    <property type="evidence" value="ECO:0007669"/>
    <property type="project" value="TreeGrafter"/>
</dbReference>
<keyword evidence="1" id="KW-0489">Methyltransferase</keyword>
<dbReference type="PANTHER" id="PTHR10509">
    <property type="entry name" value="O-METHYLTRANSFERASE-RELATED"/>
    <property type="match status" value="1"/>
</dbReference>
<dbReference type="OrthoDB" id="10251242at2759"/>
<evidence type="ECO:0000256" key="2">
    <source>
        <dbReference type="ARBA" id="ARBA00022679"/>
    </source>
</evidence>
<evidence type="ECO:0000256" key="5">
    <source>
        <dbReference type="SAM" id="MobiDB-lite"/>
    </source>
</evidence>
<gene>
    <name evidence="6" type="ORF">RHTO0S_06e10814g</name>
</gene>
<dbReference type="InterPro" id="IPR050362">
    <property type="entry name" value="Cation-dep_OMT"/>
</dbReference>
<feature type="region of interest" description="Disordered" evidence="5">
    <location>
        <begin position="247"/>
        <end position="266"/>
    </location>
</feature>
<dbReference type="Gene3D" id="3.40.50.150">
    <property type="entry name" value="Vaccinia Virus protein VP39"/>
    <property type="match status" value="1"/>
</dbReference>
<keyword evidence="3" id="KW-0949">S-adenosyl-L-methionine</keyword>
<dbReference type="CDD" id="cd02440">
    <property type="entry name" value="AdoMet_MTases"/>
    <property type="match status" value="1"/>
</dbReference>
<comment type="similarity">
    <text evidence="4">Belongs to the class I-like SAM-binding methyltransferase superfamily. Cation-dependent O-methyltransferase family.</text>
</comment>
<dbReference type="GO" id="GO:0032259">
    <property type="term" value="P:methylation"/>
    <property type="evidence" value="ECO:0007669"/>
    <property type="project" value="UniProtKB-KW"/>
</dbReference>
<proteinExistence type="inferred from homology"/>
<dbReference type="InterPro" id="IPR029063">
    <property type="entry name" value="SAM-dependent_MTases_sf"/>
</dbReference>
<feature type="compositionally biased region" description="Polar residues" evidence="5">
    <location>
        <begin position="247"/>
        <end position="261"/>
    </location>
</feature>
<keyword evidence="2" id="KW-0808">Transferase</keyword>
<protein>
    <submittedName>
        <fullName evidence="6">RHTO0S06e10814g1_1</fullName>
    </submittedName>
</protein>
<evidence type="ECO:0000256" key="3">
    <source>
        <dbReference type="ARBA" id="ARBA00022691"/>
    </source>
</evidence>
<dbReference type="GO" id="GO:0008171">
    <property type="term" value="F:O-methyltransferase activity"/>
    <property type="evidence" value="ECO:0007669"/>
    <property type="project" value="InterPro"/>
</dbReference>
<dbReference type="SUPFAM" id="SSF53335">
    <property type="entry name" value="S-adenosyl-L-methionine-dependent methyltransferases"/>
    <property type="match status" value="1"/>
</dbReference>